<name>A0A848L9K7_9BACT</name>
<reference evidence="1 2" key="1">
    <citation type="submission" date="2020-04" db="EMBL/GenBank/DDBJ databases">
        <title>Draft genome of Pyxidicoccus fallax type strain.</title>
        <authorList>
            <person name="Whitworth D.E."/>
        </authorList>
    </citation>
    <scope>NUCLEOTIDE SEQUENCE [LARGE SCALE GENOMIC DNA]</scope>
    <source>
        <strain evidence="1 2">DSM 14698</strain>
    </source>
</reference>
<gene>
    <name evidence="1" type="ORF">HG543_10305</name>
</gene>
<proteinExistence type="predicted"/>
<dbReference type="Proteomes" id="UP000518300">
    <property type="component" value="Unassembled WGS sequence"/>
</dbReference>
<organism evidence="1 2">
    <name type="scientific">Pyxidicoccus fallax</name>
    <dbReference type="NCBI Taxonomy" id="394095"/>
    <lineage>
        <taxon>Bacteria</taxon>
        <taxon>Pseudomonadati</taxon>
        <taxon>Myxococcota</taxon>
        <taxon>Myxococcia</taxon>
        <taxon>Myxococcales</taxon>
        <taxon>Cystobacterineae</taxon>
        <taxon>Myxococcaceae</taxon>
        <taxon>Pyxidicoccus</taxon>
    </lineage>
</organism>
<evidence type="ECO:0000313" key="2">
    <source>
        <dbReference type="Proteomes" id="UP000518300"/>
    </source>
</evidence>
<keyword evidence="2" id="KW-1185">Reference proteome</keyword>
<dbReference type="RefSeq" id="WP_169344537.1">
    <property type="nucleotide sequence ID" value="NZ_JABBJJ010000035.1"/>
</dbReference>
<evidence type="ECO:0000313" key="1">
    <source>
        <dbReference type="EMBL" id="NMO15244.1"/>
    </source>
</evidence>
<accession>A0A848L9K7</accession>
<dbReference type="AlphaFoldDB" id="A0A848L9K7"/>
<protein>
    <submittedName>
        <fullName evidence="1">Uncharacterized protein</fullName>
    </submittedName>
</protein>
<dbReference type="EMBL" id="JABBJJ010000035">
    <property type="protein sequence ID" value="NMO15244.1"/>
    <property type="molecule type" value="Genomic_DNA"/>
</dbReference>
<sequence>MYTIEYEMQLPGEAAPWRQTLQSDEPSWAALANDGPTRVVLPPAIFTPASVVPDEVLATWDGEKVHLVEQPVSALDLMGALVVLFVVESPHTSEYREGFVPIGLLQDRSTRKRLRNHLAMHLAAMGVPAGATVVVSNPVQWQASLGSLRSRQRPGQIRTVMWNELFNAGWKANFQARVAEYGPKWILNACTAAVKAEVDAVLPPGVPVWAASHPSSKWFEKRLATRVR</sequence>
<comment type="caution">
    <text evidence="1">The sequence shown here is derived from an EMBL/GenBank/DDBJ whole genome shotgun (WGS) entry which is preliminary data.</text>
</comment>